<gene>
    <name evidence="1" type="ORF">EUX98_g6967</name>
</gene>
<protein>
    <submittedName>
        <fullName evidence="1">Uncharacterized protein</fullName>
    </submittedName>
</protein>
<accession>A0A4S4MPQ0</accession>
<comment type="caution">
    <text evidence="1">The sequence shown here is derived from an EMBL/GenBank/DDBJ whole genome shotgun (WGS) entry which is preliminary data.</text>
</comment>
<organism evidence="1 2">
    <name type="scientific">Antrodiella citrinella</name>
    <dbReference type="NCBI Taxonomy" id="2447956"/>
    <lineage>
        <taxon>Eukaryota</taxon>
        <taxon>Fungi</taxon>
        <taxon>Dikarya</taxon>
        <taxon>Basidiomycota</taxon>
        <taxon>Agaricomycotina</taxon>
        <taxon>Agaricomycetes</taxon>
        <taxon>Polyporales</taxon>
        <taxon>Steccherinaceae</taxon>
        <taxon>Antrodiella</taxon>
    </lineage>
</organism>
<sequence length="220" mass="24994">MPLDTICNLHYPHKQGPLVAAQIVTDDTAPRVYKPHLPFSHGPEQLLMFFVHYEAEEMTIFIPSSTILDCIKKATEHRKVFSWEEWGPRGSFLVQSDFLHFDICGTSVLRRELLSDAPTKTTTVAFYDFGQRAYRKHVSDASGSPHGETETTGLVKESVYGKSAVFRSQEIKTSLPARLRHHTLELDHDLSTISEMRIGEDALMYTHDLGLTDECHIMTF</sequence>
<dbReference type="OrthoDB" id="3174109at2759"/>
<name>A0A4S4MPQ0_9APHY</name>
<dbReference type="Proteomes" id="UP000308730">
    <property type="component" value="Unassembled WGS sequence"/>
</dbReference>
<dbReference type="AlphaFoldDB" id="A0A4S4MPQ0"/>
<proteinExistence type="predicted"/>
<reference evidence="1 2" key="1">
    <citation type="submission" date="2019-02" db="EMBL/GenBank/DDBJ databases">
        <title>Genome sequencing of the rare red list fungi Antrodiella citrinella (Flaviporus citrinellus).</title>
        <authorList>
            <person name="Buettner E."/>
            <person name="Kellner H."/>
        </authorList>
    </citation>
    <scope>NUCLEOTIDE SEQUENCE [LARGE SCALE GENOMIC DNA]</scope>
    <source>
        <strain evidence="1 2">DSM 108506</strain>
    </source>
</reference>
<evidence type="ECO:0000313" key="2">
    <source>
        <dbReference type="Proteomes" id="UP000308730"/>
    </source>
</evidence>
<keyword evidence="2" id="KW-1185">Reference proteome</keyword>
<evidence type="ECO:0000313" key="1">
    <source>
        <dbReference type="EMBL" id="THH27218.1"/>
    </source>
</evidence>
<dbReference type="EMBL" id="SGPM01000270">
    <property type="protein sequence ID" value="THH27218.1"/>
    <property type="molecule type" value="Genomic_DNA"/>
</dbReference>